<dbReference type="InterPro" id="IPR032686">
    <property type="entry name" value="PFO_beta_C"/>
</dbReference>
<comment type="cofactor">
    <cofactor evidence="2">
        <name>thiamine diphosphate</name>
        <dbReference type="ChEBI" id="CHEBI:58937"/>
    </cofactor>
</comment>
<evidence type="ECO:0000256" key="2">
    <source>
        <dbReference type="ARBA" id="ARBA00001964"/>
    </source>
</evidence>
<keyword evidence="6" id="KW-0560">Oxidoreductase</keyword>
<evidence type="ECO:0000256" key="6">
    <source>
        <dbReference type="ARBA" id="ARBA00023002"/>
    </source>
</evidence>
<dbReference type="AlphaFoldDB" id="A0A419F791"/>
<dbReference type="Pfam" id="PF02775">
    <property type="entry name" value="TPP_enzyme_C"/>
    <property type="match status" value="1"/>
</dbReference>
<dbReference type="GO" id="GO:0045333">
    <property type="term" value="P:cellular respiration"/>
    <property type="evidence" value="ECO:0007669"/>
    <property type="project" value="UniProtKB-ARBA"/>
</dbReference>
<comment type="caution">
    <text evidence="13">The sequence shown here is derived from an EMBL/GenBank/DDBJ whole genome shotgun (WGS) entry which is preliminary data.</text>
</comment>
<keyword evidence="9" id="KW-0786">Thiamine pyrophosphate</keyword>
<proteinExistence type="predicted"/>
<dbReference type="InterPro" id="IPR011896">
    <property type="entry name" value="OFOB"/>
</dbReference>
<gene>
    <name evidence="13" type="ORF">C4532_02905</name>
</gene>
<evidence type="ECO:0000313" key="14">
    <source>
        <dbReference type="Proteomes" id="UP000285961"/>
    </source>
</evidence>
<dbReference type="GO" id="GO:0030976">
    <property type="term" value="F:thiamine pyrophosphate binding"/>
    <property type="evidence" value="ECO:0007669"/>
    <property type="project" value="InterPro"/>
</dbReference>
<evidence type="ECO:0000256" key="4">
    <source>
        <dbReference type="ARBA" id="ARBA00022723"/>
    </source>
</evidence>
<keyword evidence="5" id="KW-0460">Magnesium</keyword>
<evidence type="ECO:0000256" key="7">
    <source>
        <dbReference type="ARBA" id="ARBA00023004"/>
    </source>
</evidence>
<evidence type="ECO:0000256" key="9">
    <source>
        <dbReference type="ARBA" id="ARBA00023052"/>
    </source>
</evidence>
<organism evidence="13 14">
    <name type="scientific">Candidatus Abyssobacteria bacterium SURF_17</name>
    <dbReference type="NCBI Taxonomy" id="2093361"/>
    <lineage>
        <taxon>Bacteria</taxon>
        <taxon>Pseudomonadati</taxon>
        <taxon>Candidatus Hydrogenedentota</taxon>
        <taxon>Candidatus Abyssobacteria</taxon>
    </lineage>
</organism>
<dbReference type="InterPro" id="IPR051457">
    <property type="entry name" value="2-oxoacid:Fd_oxidoreductase"/>
</dbReference>
<dbReference type="PANTHER" id="PTHR48084:SF4">
    <property type="entry name" value="2-OXOGLUTARATE OXIDOREDUCTASE SUBUNIT KORB"/>
    <property type="match status" value="1"/>
</dbReference>
<evidence type="ECO:0000256" key="5">
    <source>
        <dbReference type="ARBA" id="ARBA00022842"/>
    </source>
</evidence>
<dbReference type="SUPFAM" id="SSF52518">
    <property type="entry name" value="Thiamin diphosphate-binding fold (THDP-binding)"/>
    <property type="match status" value="1"/>
</dbReference>
<feature type="region of interest" description="Disordered" evidence="10">
    <location>
        <begin position="1"/>
        <end position="31"/>
    </location>
</feature>
<dbReference type="Proteomes" id="UP000285961">
    <property type="component" value="Unassembled WGS sequence"/>
</dbReference>
<accession>A0A419F791</accession>
<sequence>MKSSRSTGAGENRSQSMRYSSESNKRWDTVSTVKPQEFKKGTKPVWCAGCGNYGVLSAVYKALAQLDMPKENIVLVSGIGCSSRLPGYVNAYGFNAVHGRALPIATGVKLAQPDLTVLAVGGDGDALAIGGGHIPHVARRNVDITYLIMDNSIYAMTKGQVSPTTPLDDITSSTAYGSIDEPLDAVSLALAYDVSFVARGFSGDVEHLASLIVEGVHHPGFALIHIISPCVTWRGQKGYEEAKHRTFYLDDGHDPTDKAQAIKASLERDRIPLGIIYRQVRPTYWDRLLKQRVQVKSRGVPALAEVFDHFVPSFPSKN</sequence>
<reference evidence="13 14" key="1">
    <citation type="journal article" date="2017" name="ISME J.">
        <title>Energy and carbon metabolisms in a deep terrestrial subsurface fluid microbial community.</title>
        <authorList>
            <person name="Momper L."/>
            <person name="Jungbluth S.P."/>
            <person name="Lee M.D."/>
            <person name="Amend J.P."/>
        </authorList>
    </citation>
    <scope>NUCLEOTIDE SEQUENCE [LARGE SCALE GENOMIC DNA]</scope>
    <source>
        <strain evidence="13">SURF_17</strain>
    </source>
</reference>
<keyword evidence="8" id="KW-0411">Iron-sulfur</keyword>
<dbReference type="InterPro" id="IPR011766">
    <property type="entry name" value="TPP_enzyme_TPP-bd"/>
</dbReference>
<feature type="domain" description="Thiamine pyrophosphate enzyme TPP-binding" evidence="11">
    <location>
        <begin position="79"/>
        <end position="226"/>
    </location>
</feature>
<dbReference type="NCBIfam" id="TIGR02177">
    <property type="entry name" value="PorB_KorB"/>
    <property type="match status" value="1"/>
</dbReference>
<feature type="compositionally biased region" description="Polar residues" evidence="10">
    <location>
        <begin position="1"/>
        <end position="22"/>
    </location>
</feature>
<dbReference type="GO" id="GO:0051536">
    <property type="term" value="F:iron-sulfur cluster binding"/>
    <property type="evidence" value="ECO:0007669"/>
    <property type="project" value="UniProtKB-KW"/>
</dbReference>
<evidence type="ECO:0000256" key="10">
    <source>
        <dbReference type="SAM" id="MobiDB-lite"/>
    </source>
</evidence>
<protein>
    <submittedName>
        <fullName evidence="13">2-oxoacid:ferredoxin oxidoreductase subunit beta</fullName>
    </submittedName>
</protein>
<evidence type="ECO:0000256" key="1">
    <source>
        <dbReference type="ARBA" id="ARBA00001946"/>
    </source>
</evidence>
<dbReference type="GO" id="GO:0046872">
    <property type="term" value="F:metal ion binding"/>
    <property type="evidence" value="ECO:0007669"/>
    <property type="project" value="UniProtKB-KW"/>
</dbReference>
<comment type="cofactor">
    <cofactor evidence="3">
        <name>[4Fe-4S] cluster</name>
        <dbReference type="ChEBI" id="CHEBI:49883"/>
    </cofactor>
</comment>
<dbReference type="EMBL" id="QZKI01000017">
    <property type="protein sequence ID" value="RJP74284.1"/>
    <property type="molecule type" value="Genomic_DNA"/>
</dbReference>
<dbReference type="PANTHER" id="PTHR48084">
    <property type="entry name" value="2-OXOGLUTARATE OXIDOREDUCTASE SUBUNIT KORB-RELATED"/>
    <property type="match status" value="1"/>
</dbReference>
<dbReference type="Gene3D" id="3.40.50.970">
    <property type="match status" value="1"/>
</dbReference>
<evidence type="ECO:0000256" key="8">
    <source>
        <dbReference type="ARBA" id="ARBA00023014"/>
    </source>
</evidence>
<dbReference type="InterPro" id="IPR029061">
    <property type="entry name" value="THDP-binding"/>
</dbReference>
<dbReference type="Pfam" id="PF12367">
    <property type="entry name" value="PFO_beta_C"/>
    <property type="match status" value="1"/>
</dbReference>
<keyword evidence="7" id="KW-0408">Iron</keyword>
<evidence type="ECO:0000259" key="12">
    <source>
        <dbReference type="Pfam" id="PF12367"/>
    </source>
</evidence>
<keyword evidence="4" id="KW-0479">Metal-binding</keyword>
<evidence type="ECO:0000313" key="13">
    <source>
        <dbReference type="EMBL" id="RJP74284.1"/>
    </source>
</evidence>
<comment type="cofactor">
    <cofactor evidence="1">
        <name>Mg(2+)</name>
        <dbReference type="ChEBI" id="CHEBI:18420"/>
    </cofactor>
</comment>
<dbReference type="CDD" id="cd03375">
    <property type="entry name" value="TPP_OGFOR"/>
    <property type="match status" value="1"/>
</dbReference>
<name>A0A419F791_9BACT</name>
<dbReference type="GO" id="GO:0016625">
    <property type="term" value="F:oxidoreductase activity, acting on the aldehyde or oxo group of donors, iron-sulfur protein as acceptor"/>
    <property type="evidence" value="ECO:0007669"/>
    <property type="project" value="UniProtKB-ARBA"/>
</dbReference>
<evidence type="ECO:0000256" key="3">
    <source>
        <dbReference type="ARBA" id="ARBA00001966"/>
    </source>
</evidence>
<evidence type="ECO:0000259" key="11">
    <source>
        <dbReference type="Pfam" id="PF02775"/>
    </source>
</evidence>
<dbReference type="GO" id="GO:0044281">
    <property type="term" value="P:small molecule metabolic process"/>
    <property type="evidence" value="ECO:0007669"/>
    <property type="project" value="UniProtKB-ARBA"/>
</dbReference>
<feature type="domain" description="Pyruvate ferredoxin oxidoreductase beta subunit C-terminal" evidence="12">
    <location>
        <begin position="230"/>
        <end position="288"/>
    </location>
</feature>